<dbReference type="Gene3D" id="1.10.287.130">
    <property type="match status" value="1"/>
</dbReference>
<keyword evidence="6" id="KW-0812">Transmembrane</keyword>
<dbReference type="Gene3D" id="3.30.565.10">
    <property type="entry name" value="Histidine kinase-like ATPase, C-terminal domain"/>
    <property type="match status" value="1"/>
</dbReference>
<dbReference type="InterPro" id="IPR005467">
    <property type="entry name" value="His_kinase_dom"/>
</dbReference>
<keyword evidence="9" id="KW-0067">ATP-binding</keyword>
<dbReference type="Pfam" id="PF13426">
    <property type="entry name" value="PAS_9"/>
    <property type="match status" value="1"/>
</dbReference>
<keyword evidence="5" id="KW-0808">Transferase</keyword>
<evidence type="ECO:0000313" key="16">
    <source>
        <dbReference type="EMBL" id="GGI25422.1"/>
    </source>
</evidence>
<dbReference type="SMART" id="SM00091">
    <property type="entry name" value="PAS"/>
    <property type="match status" value="2"/>
</dbReference>
<dbReference type="InterPro" id="IPR004358">
    <property type="entry name" value="Sig_transdc_His_kin-like_C"/>
</dbReference>
<dbReference type="RefSeq" id="WP_188413225.1">
    <property type="nucleotide sequence ID" value="NZ_BMDJ01000004.1"/>
</dbReference>
<evidence type="ECO:0000256" key="2">
    <source>
        <dbReference type="ARBA" id="ARBA00004141"/>
    </source>
</evidence>
<dbReference type="NCBIfam" id="TIGR00229">
    <property type="entry name" value="sensory_box"/>
    <property type="match status" value="2"/>
</dbReference>
<dbReference type="PROSITE" id="PS50112">
    <property type="entry name" value="PAS"/>
    <property type="match status" value="2"/>
</dbReference>
<dbReference type="Gene3D" id="3.30.450.20">
    <property type="entry name" value="PAS domain"/>
    <property type="match status" value="2"/>
</dbReference>
<evidence type="ECO:0000256" key="5">
    <source>
        <dbReference type="ARBA" id="ARBA00022679"/>
    </source>
</evidence>
<keyword evidence="11" id="KW-0902">Two-component regulatory system</keyword>
<dbReference type="InterPro" id="IPR035965">
    <property type="entry name" value="PAS-like_dom_sf"/>
</dbReference>
<dbReference type="SUPFAM" id="SSF55874">
    <property type="entry name" value="ATPase domain of HSP90 chaperone/DNA topoisomerase II/histidine kinase"/>
    <property type="match status" value="1"/>
</dbReference>
<evidence type="ECO:0000256" key="10">
    <source>
        <dbReference type="ARBA" id="ARBA00022989"/>
    </source>
</evidence>
<keyword evidence="17" id="KW-1185">Reference proteome</keyword>
<protein>
    <recommendedName>
        <fullName evidence="3">histidine kinase</fullName>
        <ecNumber evidence="3">2.7.13.3</ecNumber>
    </recommendedName>
</protein>
<dbReference type="InterPro" id="IPR001610">
    <property type="entry name" value="PAC"/>
</dbReference>
<dbReference type="InterPro" id="IPR000014">
    <property type="entry name" value="PAS"/>
</dbReference>
<dbReference type="SMART" id="SM00387">
    <property type="entry name" value="HATPase_c"/>
    <property type="match status" value="1"/>
</dbReference>
<keyword evidence="10" id="KW-1133">Transmembrane helix</keyword>
<dbReference type="CDD" id="cd00130">
    <property type="entry name" value="PAS"/>
    <property type="match status" value="2"/>
</dbReference>
<feature type="domain" description="Histidine kinase" evidence="13">
    <location>
        <begin position="293"/>
        <end position="508"/>
    </location>
</feature>
<evidence type="ECO:0000256" key="7">
    <source>
        <dbReference type="ARBA" id="ARBA00022741"/>
    </source>
</evidence>
<dbReference type="InterPro" id="IPR036890">
    <property type="entry name" value="HATPase_C_sf"/>
</dbReference>
<evidence type="ECO:0000313" key="17">
    <source>
        <dbReference type="Proteomes" id="UP000645390"/>
    </source>
</evidence>
<evidence type="ECO:0000259" key="15">
    <source>
        <dbReference type="PROSITE" id="PS50113"/>
    </source>
</evidence>
<reference evidence="17" key="1">
    <citation type="journal article" date="2019" name="Int. J. Syst. Evol. Microbiol.">
        <title>The Global Catalogue of Microorganisms (GCM) 10K type strain sequencing project: providing services to taxonomists for standard genome sequencing and annotation.</title>
        <authorList>
            <consortium name="The Broad Institute Genomics Platform"/>
            <consortium name="The Broad Institute Genome Sequencing Center for Infectious Disease"/>
            <person name="Wu L."/>
            <person name="Ma J."/>
        </authorList>
    </citation>
    <scope>NUCLEOTIDE SEQUENCE [LARGE SCALE GENOMIC DNA]</scope>
    <source>
        <strain evidence="17">CCM 8939</strain>
    </source>
</reference>
<keyword evidence="7" id="KW-0547">Nucleotide-binding</keyword>
<keyword evidence="8" id="KW-0418">Kinase</keyword>
<accession>A0ABQ2BIM6</accession>
<dbReference type="CDD" id="cd00082">
    <property type="entry name" value="HisKA"/>
    <property type="match status" value="1"/>
</dbReference>
<comment type="caution">
    <text evidence="16">The sequence shown here is derived from an EMBL/GenBank/DDBJ whole genome shotgun (WGS) entry which is preliminary data.</text>
</comment>
<dbReference type="EMBL" id="BMDJ01000004">
    <property type="protein sequence ID" value="GGI25422.1"/>
    <property type="molecule type" value="Genomic_DNA"/>
</dbReference>
<dbReference type="PANTHER" id="PTHR42878">
    <property type="entry name" value="TWO-COMPONENT HISTIDINE KINASE"/>
    <property type="match status" value="1"/>
</dbReference>
<dbReference type="EC" id="2.7.13.3" evidence="3"/>
<dbReference type="Proteomes" id="UP000645390">
    <property type="component" value="Unassembled WGS sequence"/>
</dbReference>
<feature type="domain" description="PAS" evidence="14">
    <location>
        <begin position="15"/>
        <end position="88"/>
    </location>
</feature>
<dbReference type="SUPFAM" id="SSF47384">
    <property type="entry name" value="Homodimeric domain of signal transducing histidine kinase"/>
    <property type="match status" value="1"/>
</dbReference>
<evidence type="ECO:0000256" key="11">
    <source>
        <dbReference type="ARBA" id="ARBA00023012"/>
    </source>
</evidence>
<comment type="subcellular location">
    <subcellularLocation>
        <location evidence="2">Membrane</location>
        <topology evidence="2">Multi-pass membrane protein</topology>
    </subcellularLocation>
</comment>
<keyword evidence="12" id="KW-0472">Membrane</keyword>
<feature type="domain" description="PAC" evidence="15">
    <location>
        <begin position="91"/>
        <end position="143"/>
    </location>
</feature>
<dbReference type="PRINTS" id="PR00344">
    <property type="entry name" value="BCTRLSENSOR"/>
</dbReference>
<evidence type="ECO:0000256" key="1">
    <source>
        <dbReference type="ARBA" id="ARBA00000085"/>
    </source>
</evidence>
<dbReference type="Pfam" id="PF00512">
    <property type="entry name" value="HisKA"/>
    <property type="match status" value="1"/>
</dbReference>
<dbReference type="Pfam" id="PF02518">
    <property type="entry name" value="HATPase_c"/>
    <property type="match status" value="1"/>
</dbReference>
<evidence type="ECO:0000256" key="8">
    <source>
        <dbReference type="ARBA" id="ARBA00022777"/>
    </source>
</evidence>
<dbReference type="InterPro" id="IPR000700">
    <property type="entry name" value="PAS-assoc_C"/>
</dbReference>
<name>A0ABQ2BIM6_9SPHI</name>
<dbReference type="InterPro" id="IPR013767">
    <property type="entry name" value="PAS_fold"/>
</dbReference>
<dbReference type="PANTHER" id="PTHR42878:SF7">
    <property type="entry name" value="SENSOR HISTIDINE KINASE GLRK"/>
    <property type="match status" value="1"/>
</dbReference>
<dbReference type="InterPro" id="IPR036097">
    <property type="entry name" value="HisK_dim/P_sf"/>
</dbReference>
<evidence type="ECO:0000256" key="4">
    <source>
        <dbReference type="ARBA" id="ARBA00022553"/>
    </source>
</evidence>
<evidence type="ECO:0000256" key="9">
    <source>
        <dbReference type="ARBA" id="ARBA00022840"/>
    </source>
</evidence>
<keyword evidence="4" id="KW-0597">Phosphoprotein</keyword>
<dbReference type="SMART" id="SM00086">
    <property type="entry name" value="PAC"/>
    <property type="match status" value="1"/>
</dbReference>
<dbReference type="CDD" id="cd00075">
    <property type="entry name" value="HATPase"/>
    <property type="match status" value="1"/>
</dbReference>
<dbReference type="PROSITE" id="PS50113">
    <property type="entry name" value="PAC"/>
    <property type="match status" value="1"/>
</dbReference>
<feature type="domain" description="PAS" evidence="14">
    <location>
        <begin position="162"/>
        <end position="210"/>
    </location>
</feature>
<sequence>MEDFLVNLPDFGNADLRLFAAALHASSNGVVITDHNQPDEPIIYCNNAFENLTGYTKKEIIGHNCRFLQGEDRNQKSRNLLRAAIKDGEHCTVLLRNYKKDGKMLWNELMISPIKNPQGIVTHFIGIQNDVTKRVNAENELVEERELLDEQVRERTHNLEESESYLSAIVETIRESLIVLDSELKILSANENFCSFFRERYQDIIGENLFKIGNGQWDIPELRQLLLNILPHNNPFEGFEMENEFASIGRKMLILNARQMTLKGKYQDRILLAIEDITERKAIEYRKEDFINIASHEMKTPLTSIKGNFQLLEKIAKRNNDTTYLKGFATAGKSIGRLERLIHDLLDVARMQSGKIQFNFEPFSFRKLIEDAVNVLEQSSPEHKISMTGIADITVEGDFGRLEQVMINLLSNAVKYSPVEKGINVHLSMLSGYCKVSVTDSGVGIHKRDHKRIFERFYRADEISERFPGVGVGLYVCSQIIKEHKGTLWVESEEDKGSVFSFTIPLKQNQYGN</sequence>
<evidence type="ECO:0000256" key="3">
    <source>
        <dbReference type="ARBA" id="ARBA00012438"/>
    </source>
</evidence>
<dbReference type="InterPro" id="IPR003661">
    <property type="entry name" value="HisK_dim/P_dom"/>
</dbReference>
<evidence type="ECO:0000256" key="6">
    <source>
        <dbReference type="ARBA" id="ARBA00022692"/>
    </source>
</evidence>
<dbReference type="PROSITE" id="PS50109">
    <property type="entry name" value="HIS_KIN"/>
    <property type="match status" value="1"/>
</dbReference>
<evidence type="ECO:0000256" key="12">
    <source>
        <dbReference type="ARBA" id="ARBA00023136"/>
    </source>
</evidence>
<dbReference type="InterPro" id="IPR003594">
    <property type="entry name" value="HATPase_dom"/>
</dbReference>
<organism evidence="16 17">
    <name type="scientific">Pedobacter mendelii</name>
    <dbReference type="NCBI Taxonomy" id="1908240"/>
    <lineage>
        <taxon>Bacteria</taxon>
        <taxon>Pseudomonadati</taxon>
        <taxon>Bacteroidota</taxon>
        <taxon>Sphingobacteriia</taxon>
        <taxon>Sphingobacteriales</taxon>
        <taxon>Sphingobacteriaceae</taxon>
        <taxon>Pedobacter</taxon>
    </lineage>
</organism>
<dbReference type="Pfam" id="PF00989">
    <property type="entry name" value="PAS"/>
    <property type="match status" value="1"/>
</dbReference>
<evidence type="ECO:0000259" key="13">
    <source>
        <dbReference type="PROSITE" id="PS50109"/>
    </source>
</evidence>
<dbReference type="SUPFAM" id="SSF55785">
    <property type="entry name" value="PYP-like sensor domain (PAS domain)"/>
    <property type="match status" value="2"/>
</dbReference>
<proteinExistence type="predicted"/>
<gene>
    <name evidence="16" type="ORF">GCM10008119_17580</name>
</gene>
<comment type="catalytic activity">
    <reaction evidence="1">
        <text>ATP + protein L-histidine = ADP + protein N-phospho-L-histidine.</text>
        <dbReference type="EC" id="2.7.13.3"/>
    </reaction>
</comment>
<evidence type="ECO:0000259" key="14">
    <source>
        <dbReference type="PROSITE" id="PS50112"/>
    </source>
</evidence>
<dbReference type="InterPro" id="IPR050351">
    <property type="entry name" value="BphY/WalK/GraS-like"/>
</dbReference>
<dbReference type="SMART" id="SM00388">
    <property type="entry name" value="HisKA"/>
    <property type="match status" value="1"/>
</dbReference>